<dbReference type="AlphaFoldDB" id="A0A9P4I862"/>
<keyword evidence="2 3" id="KW-0378">Hydrolase</keyword>
<reference evidence="5" key="1">
    <citation type="journal article" date="2020" name="Stud. Mycol.">
        <title>101 Dothideomycetes genomes: a test case for predicting lifestyles and emergence of pathogens.</title>
        <authorList>
            <person name="Haridas S."/>
            <person name="Albert R."/>
            <person name="Binder M."/>
            <person name="Bloem J."/>
            <person name="Labutti K."/>
            <person name="Salamov A."/>
            <person name="Andreopoulos B."/>
            <person name="Baker S."/>
            <person name="Barry K."/>
            <person name="Bills G."/>
            <person name="Bluhm B."/>
            <person name="Cannon C."/>
            <person name="Castanera R."/>
            <person name="Culley D."/>
            <person name="Daum C."/>
            <person name="Ezra D."/>
            <person name="Gonzalez J."/>
            <person name="Henrissat B."/>
            <person name="Kuo A."/>
            <person name="Liang C."/>
            <person name="Lipzen A."/>
            <person name="Lutzoni F."/>
            <person name="Magnuson J."/>
            <person name="Mondo S."/>
            <person name="Nolan M."/>
            <person name="Ohm R."/>
            <person name="Pangilinan J."/>
            <person name="Park H.-J."/>
            <person name="Ramirez L."/>
            <person name="Alfaro M."/>
            <person name="Sun H."/>
            <person name="Tritt A."/>
            <person name="Yoshinaga Y."/>
            <person name="Zwiers L.-H."/>
            <person name="Turgeon B."/>
            <person name="Goodwin S."/>
            <person name="Spatafora J."/>
            <person name="Crous P."/>
            <person name="Grigoriev I."/>
        </authorList>
    </citation>
    <scope>NUCLEOTIDE SEQUENCE</scope>
    <source>
        <strain evidence="5">CBS 133067</strain>
    </source>
</reference>
<feature type="non-terminal residue" evidence="5">
    <location>
        <position position="1"/>
    </location>
</feature>
<name>A0A9P4I862_9PEZI</name>
<dbReference type="SUPFAM" id="SSF53474">
    <property type="entry name" value="alpha/beta-Hydrolases"/>
    <property type="match status" value="1"/>
</dbReference>
<accession>A0A9P4I862</accession>
<comment type="similarity">
    <text evidence="1 3">Belongs to the type-B carboxylesterase/lipase family.</text>
</comment>
<dbReference type="InterPro" id="IPR029058">
    <property type="entry name" value="AB_hydrolase_fold"/>
</dbReference>
<dbReference type="EMBL" id="ML978133">
    <property type="protein sequence ID" value="KAF2094927.1"/>
    <property type="molecule type" value="Genomic_DNA"/>
</dbReference>
<evidence type="ECO:0000256" key="1">
    <source>
        <dbReference type="ARBA" id="ARBA00005964"/>
    </source>
</evidence>
<sequence>RVTTWFGLKYAAAPVGDLRFAAPRAVEQSGTYSRGQMVDATSQGVICVHGFPGWRLTNTTVLPIGKEDCLLLDVQAPANPKSSKLPVMVQIHGGGYAQGNSEFYPGYALVNASEGNMIYVTMQYRLSAYGFLGGAEVKRHGAANAGLLDQRLALEWIQRHISAFGGDPDQVTIIGGSAGGSSVSLHLTMYGGVQNPPFRAAIAEYPWWQSLHDDDIVEIQYRDLLDAAGCTNITCLRGLSEDDLAQAQENSLTAGYAAGHYGWGDFYYGPYVDGVIIQDLPSNDFKRGHFSKASRTQEQVPLMTNHDGYEGFNYRDKNISTMQDVVTGFESLFPTATPSFFKRLFELYPASNYNSSFFQSAGIFGDYIIDCPTYYMATAASDYVPVWKMIFDAGTQLHGADKDFLFNTSFGGMCLLPLWLCP</sequence>
<dbReference type="Pfam" id="PF00135">
    <property type="entry name" value="COesterase"/>
    <property type="match status" value="1"/>
</dbReference>
<protein>
    <recommendedName>
        <fullName evidence="3">Carboxylic ester hydrolase</fullName>
        <ecNumber evidence="3">3.1.1.-</ecNumber>
    </recommendedName>
</protein>
<dbReference type="OrthoDB" id="408631at2759"/>
<dbReference type="InterPro" id="IPR002018">
    <property type="entry name" value="CarbesteraseB"/>
</dbReference>
<evidence type="ECO:0000313" key="5">
    <source>
        <dbReference type="EMBL" id="KAF2094927.1"/>
    </source>
</evidence>
<dbReference type="PANTHER" id="PTHR11559">
    <property type="entry name" value="CARBOXYLESTERASE"/>
    <property type="match status" value="1"/>
</dbReference>
<keyword evidence="6" id="KW-1185">Reference proteome</keyword>
<dbReference type="InterPro" id="IPR019826">
    <property type="entry name" value="Carboxylesterase_B_AS"/>
</dbReference>
<dbReference type="EC" id="3.1.1.-" evidence="3"/>
<evidence type="ECO:0000256" key="3">
    <source>
        <dbReference type="RuleBase" id="RU361235"/>
    </source>
</evidence>
<gene>
    <name evidence="5" type="ORF">NA57DRAFT_45830</name>
</gene>
<feature type="domain" description="Carboxylesterase type B" evidence="4">
    <location>
        <begin position="2"/>
        <end position="402"/>
    </location>
</feature>
<evidence type="ECO:0000313" key="6">
    <source>
        <dbReference type="Proteomes" id="UP000799772"/>
    </source>
</evidence>
<dbReference type="InterPro" id="IPR050309">
    <property type="entry name" value="Type-B_Carboxylest/Lipase"/>
</dbReference>
<evidence type="ECO:0000259" key="4">
    <source>
        <dbReference type="Pfam" id="PF00135"/>
    </source>
</evidence>
<dbReference type="PROSITE" id="PS00122">
    <property type="entry name" value="CARBOXYLESTERASE_B_1"/>
    <property type="match status" value="1"/>
</dbReference>
<dbReference type="GO" id="GO:0016787">
    <property type="term" value="F:hydrolase activity"/>
    <property type="evidence" value="ECO:0007669"/>
    <property type="project" value="UniProtKB-KW"/>
</dbReference>
<comment type="caution">
    <text evidence="5">The sequence shown here is derived from an EMBL/GenBank/DDBJ whole genome shotgun (WGS) entry which is preliminary data.</text>
</comment>
<evidence type="ECO:0000256" key="2">
    <source>
        <dbReference type="ARBA" id="ARBA00022801"/>
    </source>
</evidence>
<organism evidence="5 6">
    <name type="scientific">Rhizodiscina lignyota</name>
    <dbReference type="NCBI Taxonomy" id="1504668"/>
    <lineage>
        <taxon>Eukaryota</taxon>
        <taxon>Fungi</taxon>
        <taxon>Dikarya</taxon>
        <taxon>Ascomycota</taxon>
        <taxon>Pezizomycotina</taxon>
        <taxon>Dothideomycetes</taxon>
        <taxon>Pleosporomycetidae</taxon>
        <taxon>Aulographales</taxon>
        <taxon>Rhizodiscinaceae</taxon>
        <taxon>Rhizodiscina</taxon>
    </lineage>
</organism>
<proteinExistence type="inferred from homology"/>
<dbReference type="Proteomes" id="UP000799772">
    <property type="component" value="Unassembled WGS sequence"/>
</dbReference>
<dbReference type="Gene3D" id="3.40.50.1820">
    <property type="entry name" value="alpha/beta hydrolase"/>
    <property type="match status" value="1"/>
</dbReference>